<protein>
    <recommendedName>
        <fullName evidence="8">Serine carboxypeptidase</fullName>
    </recommendedName>
</protein>
<keyword evidence="4" id="KW-0378">Hydrolase</keyword>
<dbReference type="GO" id="GO:0006508">
    <property type="term" value="P:proteolysis"/>
    <property type="evidence" value="ECO:0007669"/>
    <property type="project" value="UniProtKB-KW"/>
</dbReference>
<evidence type="ECO:0000256" key="3">
    <source>
        <dbReference type="ARBA" id="ARBA00022670"/>
    </source>
</evidence>
<comment type="caution">
    <text evidence="6">The sequence shown here is derived from an EMBL/GenBank/DDBJ whole genome shotgun (WGS) entry which is preliminary data.</text>
</comment>
<dbReference type="Proteomes" id="UP000186601">
    <property type="component" value="Unassembled WGS sequence"/>
</dbReference>
<dbReference type="InterPro" id="IPR029058">
    <property type="entry name" value="AB_hydrolase_fold"/>
</dbReference>
<evidence type="ECO:0000256" key="4">
    <source>
        <dbReference type="ARBA" id="ARBA00022801"/>
    </source>
</evidence>
<reference evidence="6 7" key="1">
    <citation type="submission" date="2018-02" db="EMBL/GenBank/DDBJ databases">
        <title>Genome sequence of the basidiomycete white-rot fungus Phlebia centrifuga.</title>
        <authorList>
            <person name="Granchi Z."/>
            <person name="Peng M."/>
            <person name="de Vries R.P."/>
            <person name="Hilden K."/>
            <person name="Makela M.R."/>
            <person name="Grigoriev I."/>
            <person name="Riley R."/>
        </authorList>
    </citation>
    <scope>NUCLEOTIDE SEQUENCE [LARGE SCALE GENOMIC DNA]</scope>
    <source>
        <strain evidence="6 7">FBCC195</strain>
    </source>
</reference>
<dbReference type="OrthoDB" id="443318at2759"/>
<dbReference type="GO" id="GO:0004185">
    <property type="term" value="F:serine-type carboxypeptidase activity"/>
    <property type="evidence" value="ECO:0007669"/>
    <property type="project" value="InterPro"/>
</dbReference>
<proteinExistence type="inferred from homology"/>
<comment type="similarity">
    <text evidence="1">Belongs to the peptidase S10 family.</text>
</comment>
<gene>
    <name evidence="6" type="ORF">PHLCEN_2v7518</name>
</gene>
<keyword evidence="5" id="KW-0325">Glycoprotein</keyword>
<keyword evidence="2" id="KW-0121">Carboxypeptidase</keyword>
<dbReference type="SUPFAM" id="SSF53474">
    <property type="entry name" value="alpha/beta-Hydrolases"/>
    <property type="match status" value="1"/>
</dbReference>
<evidence type="ECO:0000256" key="1">
    <source>
        <dbReference type="ARBA" id="ARBA00009431"/>
    </source>
</evidence>
<dbReference type="Gene3D" id="3.40.50.1820">
    <property type="entry name" value="alpha/beta hydrolase"/>
    <property type="match status" value="1"/>
</dbReference>
<evidence type="ECO:0000313" key="6">
    <source>
        <dbReference type="EMBL" id="PSR78186.1"/>
    </source>
</evidence>
<evidence type="ECO:0000313" key="7">
    <source>
        <dbReference type="Proteomes" id="UP000186601"/>
    </source>
</evidence>
<evidence type="ECO:0008006" key="8">
    <source>
        <dbReference type="Google" id="ProtNLM"/>
    </source>
</evidence>
<dbReference type="STRING" id="98765.A0A2R6NWA5"/>
<dbReference type="EMBL" id="MLYV02000755">
    <property type="protein sequence ID" value="PSR78186.1"/>
    <property type="molecule type" value="Genomic_DNA"/>
</dbReference>
<evidence type="ECO:0000256" key="2">
    <source>
        <dbReference type="ARBA" id="ARBA00022645"/>
    </source>
</evidence>
<dbReference type="Pfam" id="PF00450">
    <property type="entry name" value="Peptidase_S10"/>
    <property type="match status" value="1"/>
</dbReference>
<organism evidence="6 7">
    <name type="scientific">Hermanssonia centrifuga</name>
    <dbReference type="NCBI Taxonomy" id="98765"/>
    <lineage>
        <taxon>Eukaryota</taxon>
        <taxon>Fungi</taxon>
        <taxon>Dikarya</taxon>
        <taxon>Basidiomycota</taxon>
        <taxon>Agaricomycotina</taxon>
        <taxon>Agaricomycetes</taxon>
        <taxon>Polyporales</taxon>
        <taxon>Meruliaceae</taxon>
        <taxon>Hermanssonia</taxon>
    </lineage>
</organism>
<dbReference type="InterPro" id="IPR001563">
    <property type="entry name" value="Peptidase_S10"/>
</dbReference>
<keyword evidence="3" id="KW-0645">Protease</keyword>
<dbReference type="AlphaFoldDB" id="A0A2R6NWA5"/>
<name>A0A2R6NWA5_9APHY</name>
<keyword evidence="7" id="KW-1185">Reference proteome</keyword>
<accession>A0A2R6NWA5</accession>
<evidence type="ECO:0000256" key="5">
    <source>
        <dbReference type="ARBA" id="ARBA00023180"/>
    </source>
</evidence>
<sequence length="180" mass="20104">MAPFDATGYNPYDISKLCEGDISDTLCYPITKQISSYLDNPDIRKTIGVDPSLTGNFSSCSPSVGQAFWLSMDSAFPTQYYIEALLERGIRTLLYIGANDWICNWVGNERMALGLEWTMQQEFIAQPLREWEIDGAAAGMVRNAGPLTFATLYGAGHMVPYDKPKESLELVKRWLAGKEI</sequence>